<dbReference type="Gene3D" id="1.10.260.40">
    <property type="entry name" value="lambda repressor-like DNA-binding domains"/>
    <property type="match status" value="1"/>
</dbReference>
<dbReference type="PROSITE" id="PS50943">
    <property type="entry name" value="HTH_CROC1"/>
    <property type="match status" value="1"/>
</dbReference>
<dbReference type="InterPro" id="IPR010982">
    <property type="entry name" value="Lambda_DNA-bd_dom_sf"/>
</dbReference>
<dbReference type="eggNOG" id="COG1476">
    <property type="taxonomic scope" value="Bacteria"/>
</dbReference>
<gene>
    <name evidence="3" type="ORF">BRYFOR_06212</name>
</gene>
<name>C6LC65_9FIRM</name>
<dbReference type="Proteomes" id="UP000005561">
    <property type="component" value="Unassembled WGS sequence"/>
</dbReference>
<dbReference type="Gene3D" id="1.25.40.10">
    <property type="entry name" value="Tetratricopeptide repeat domain"/>
    <property type="match status" value="1"/>
</dbReference>
<dbReference type="PANTHER" id="PTHR46558:SF11">
    <property type="entry name" value="HTH-TYPE TRANSCRIPTIONAL REGULATOR XRE"/>
    <property type="match status" value="1"/>
</dbReference>
<dbReference type="Pfam" id="PF01381">
    <property type="entry name" value="HTH_3"/>
    <property type="match status" value="1"/>
</dbReference>
<dbReference type="OrthoDB" id="9812495at2"/>
<dbReference type="SMART" id="SM00530">
    <property type="entry name" value="HTH_XRE"/>
    <property type="match status" value="1"/>
</dbReference>
<organism evidence="3 4">
    <name type="scientific">Marvinbryantia formatexigens DSM 14469</name>
    <dbReference type="NCBI Taxonomy" id="478749"/>
    <lineage>
        <taxon>Bacteria</taxon>
        <taxon>Bacillati</taxon>
        <taxon>Bacillota</taxon>
        <taxon>Clostridia</taxon>
        <taxon>Lachnospirales</taxon>
        <taxon>Lachnospiraceae</taxon>
        <taxon>Marvinbryantia</taxon>
    </lineage>
</organism>
<dbReference type="SUPFAM" id="SSF81901">
    <property type="entry name" value="HCP-like"/>
    <property type="match status" value="1"/>
</dbReference>
<evidence type="ECO:0000313" key="3">
    <source>
        <dbReference type="EMBL" id="EET62018.1"/>
    </source>
</evidence>
<accession>C6LC65</accession>
<dbReference type="InterPro" id="IPR001387">
    <property type="entry name" value="Cro/C1-type_HTH"/>
</dbReference>
<dbReference type="SUPFAM" id="SSF47413">
    <property type="entry name" value="lambda repressor-like DNA-binding domains"/>
    <property type="match status" value="1"/>
</dbReference>
<evidence type="ECO:0000259" key="2">
    <source>
        <dbReference type="PROSITE" id="PS50943"/>
    </source>
</evidence>
<comment type="caution">
    <text evidence="3">The sequence shown here is derived from an EMBL/GenBank/DDBJ whole genome shotgun (WGS) entry which is preliminary data.</text>
</comment>
<reference evidence="3" key="1">
    <citation type="submission" date="2009-07" db="EMBL/GenBank/DDBJ databases">
        <authorList>
            <person name="Weinstock G."/>
            <person name="Sodergren E."/>
            <person name="Clifton S."/>
            <person name="Fulton L."/>
            <person name="Fulton B."/>
            <person name="Courtney L."/>
            <person name="Fronick C."/>
            <person name="Harrison M."/>
            <person name="Strong C."/>
            <person name="Farmer C."/>
            <person name="Delahaunty K."/>
            <person name="Markovic C."/>
            <person name="Hall O."/>
            <person name="Minx P."/>
            <person name="Tomlinson C."/>
            <person name="Mitreva M."/>
            <person name="Nelson J."/>
            <person name="Hou S."/>
            <person name="Wollam A."/>
            <person name="Pepin K.H."/>
            <person name="Johnson M."/>
            <person name="Bhonagiri V."/>
            <person name="Nash W.E."/>
            <person name="Warren W."/>
            <person name="Chinwalla A."/>
            <person name="Mardis E.R."/>
            <person name="Wilson R.K."/>
        </authorList>
    </citation>
    <scope>NUCLEOTIDE SEQUENCE [LARGE SCALE GENOMIC DNA]</scope>
    <source>
        <strain evidence="3">DSM 14469</strain>
    </source>
</reference>
<dbReference type="AlphaFoldDB" id="C6LC65"/>
<dbReference type="RefSeq" id="WP_006861007.1">
    <property type="nucleotide sequence ID" value="NZ_ACCL02000004.1"/>
</dbReference>
<dbReference type="GO" id="GO:0003677">
    <property type="term" value="F:DNA binding"/>
    <property type="evidence" value="ECO:0007669"/>
    <property type="project" value="UniProtKB-KW"/>
</dbReference>
<dbReference type="STRING" id="168384.SAMN05660368_00483"/>
<feature type="domain" description="HTH cro/C1-type" evidence="2">
    <location>
        <begin position="7"/>
        <end position="61"/>
    </location>
</feature>
<evidence type="ECO:0000256" key="1">
    <source>
        <dbReference type="ARBA" id="ARBA00023125"/>
    </source>
</evidence>
<dbReference type="CDD" id="cd00093">
    <property type="entry name" value="HTH_XRE"/>
    <property type="match status" value="1"/>
</dbReference>
<keyword evidence="1 3" id="KW-0238">DNA-binding</keyword>
<dbReference type="PANTHER" id="PTHR46558">
    <property type="entry name" value="TRACRIPTIONAL REGULATORY PROTEIN-RELATED-RELATED"/>
    <property type="match status" value="1"/>
</dbReference>
<dbReference type="InterPro" id="IPR011990">
    <property type="entry name" value="TPR-like_helical_dom_sf"/>
</dbReference>
<sequence>MPMNTVIRERRKALGLTQEQVAERLGVSAPAVNKWEKGNTYPDITLAAALARLLKVDLNTLFCFRETLTQKEINSYMDEVTKEIGKNGVEAGFAMAESRIQEYPDCGLLIEGMAMLLDGSIIMADISAEEKSRCQKRARALYEQAMNCDDEKVRCRTGYMVASKYLGSKEYEKAQEIIDKLPETEPLDKNMLQADLWREQGKYAEALKLVERMMLQMNTEVLGNLWRMVELELGLGNAENAAKLAEKSQKAAELFDAWGYSGLVGSLTVARKQENIEETLGLLEKMLEQTFQPWNMSKSVLYHELYEKVAANVSMAEKILPPLLAELETSPDYDFLRPHKEFGELIEKYRRRLENRSQV</sequence>
<protein>
    <submittedName>
        <fullName evidence="3">DNA-binding helix-turn-helix protein</fullName>
    </submittedName>
</protein>
<keyword evidence="4" id="KW-1185">Reference proteome</keyword>
<evidence type="ECO:0000313" key="4">
    <source>
        <dbReference type="Proteomes" id="UP000005561"/>
    </source>
</evidence>
<proteinExistence type="predicted"/>
<dbReference type="EMBL" id="ACCL02000004">
    <property type="protein sequence ID" value="EET62018.1"/>
    <property type="molecule type" value="Genomic_DNA"/>
</dbReference>